<protein>
    <submittedName>
        <fullName evidence="1">Uncharacterized protein</fullName>
    </submittedName>
</protein>
<reference evidence="1 2" key="1">
    <citation type="journal article" date="2019" name="Nat. Ecol. Evol.">
        <title>Megaphylogeny resolves global patterns of mushroom evolution.</title>
        <authorList>
            <person name="Varga T."/>
            <person name="Krizsan K."/>
            <person name="Foldi C."/>
            <person name="Dima B."/>
            <person name="Sanchez-Garcia M."/>
            <person name="Sanchez-Ramirez S."/>
            <person name="Szollosi G.J."/>
            <person name="Szarkandi J.G."/>
            <person name="Papp V."/>
            <person name="Albert L."/>
            <person name="Andreopoulos W."/>
            <person name="Angelini C."/>
            <person name="Antonin V."/>
            <person name="Barry K.W."/>
            <person name="Bougher N.L."/>
            <person name="Buchanan P."/>
            <person name="Buyck B."/>
            <person name="Bense V."/>
            <person name="Catcheside P."/>
            <person name="Chovatia M."/>
            <person name="Cooper J."/>
            <person name="Damon W."/>
            <person name="Desjardin D."/>
            <person name="Finy P."/>
            <person name="Geml J."/>
            <person name="Haridas S."/>
            <person name="Hughes K."/>
            <person name="Justo A."/>
            <person name="Karasinski D."/>
            <person name="Kautmanova I."/>
            <person name="Kiss B."/>
            <person name="Kocsube S."/>
            <person name="Kotiranta H."/>
            <person name="LaButti K.M."/>
            <person name="Lechner B.E."/>
            <person name="Liimatainen K."/>
            <person name="Lipzen A."/>
            <person name="Lukacs Z."/>
            <person name="Mihaltcheva S."/>
            <person name="Morgado L.N."/>
            <person name="Niskanen T."/>
            <person name="Noordeloos M.E."/>
            <person name="Ohm R.A."/>
            <person name="Ortiz-Santana B."/>
            <person name="Ovrebo C."/>
            <person name="Racz N."/>
            <person name="Riley R."/>
            <person name="Savchenko A."/>
            <person name="Shiryaev A."/>
            <person name="Soop K."/>
            <person name="Spirin V."/>
            <person name="Szebenyi C."/>
            <person name="Tomsovsky M."/>
            <person name="Tulloss R.E."/>
            <person name="Uehling J."/>
            <person name="Grigoriev I.V."/>
            <person name="Vagvolgyi C."/>
            <person name="Papp T."/>
            <person name="Martin F.M."/>
            <person name="Miettinen O."/>
            <person name="Hibbett D.S."/>
            <person name="Nagy L.G."/>
        </authorList>
    </citation>
    <scope>NUCLEOTIDE SEQUENCE [LARGE SCALE GENOMIC DNA]</scope>
    <source>
        <strain evidence="1 2">FP101781</strain>
    </source>
</reference>
<sequence length="77" mass="8778">MPICHNRQARRRSEHPKVIIACGLLGLIITGTIPSRRPEKITDWRLHVILSGRGSYPSASSDHGRAYRPFSRFQLEI</sequence>
<organism evidence="1 2">
    <name type="scientific">Coprinellus micaceus</name>
    <name type="common">Glistening ink-cap mushroom</name>
    <name type="synonym">Coprinus micaceus</name>
    <dbReference type="NCBI Taxonomy" id="71717"/>
    <lineage>
        <taxon>Eukaryota</taxon>
        <taxon>Fungi</taxon>
        <taxon>Dikarya</taxon>
        <taxon>Basidiomycota</taxon>
        <taxon>Agaricomycotina</taxon>
        <taxon>Agaricomycetes</taxon>
        <taxon>Agaricomycetidae</taxon>
        <taxon>Agaricales</taxon>
        <taxon>Agaricineae</taxon>
        <taxon>Psathyrellaceae</taxon>
        <taxon>Coprinellus</taxon>
    </lineage>
</organism>
<evidence type="ECO:0000313" key="1">
    <source>
        <dbReference type="EMBL" id="TEB31355.1"/>
    </source>
</evidence>
<comment type="caution">
    <text evidence="1">The sequence shown here is derived from an EMBL/GenBank/DDBJ whole genome shotgun (WGS) entry which is preliminary data.</text>
</comment>
<dbReference type="AlphaFoldDB" id="A0A4Y7TB07"/>
<gene>
    <name evidence="1" type="ORF">FA13DRAFT_1732798</name>
</gene>
<dbReference type="Proteomes" id="UP000298030">
    <property type="component" value="Unassembled WGS sequence"/>
</dbReference>
<proteinExistence type="predicted"/>
<name>A0A4Y7TB07_COPMI</name>
<dbReference type="EMBL" id="QPFP01000019">
    <property type="protein sequence ID" value="TEB31355.1"/>
    <property type="molecule type" value="Genomic_DNA"/>
</dbReference>
<evidence type="ECO:0000313" key="2">
    <source>
        <dbReference type="Proteomes" id="UP000298030"/>
    </source>
</evidence>
<keyword evidence="2" id="KW-1185">Reference proteome</keyword>
<accession>A0A4Y7TB07</accession>